<evidence type="ECO:0000313" key="1">
    <source>
        <dbReference type="EMBL" id="MFD1986804.1"/>
    </source>
</evidence>
<keyword evidence="2" id="KW-1185">Reference proteome</keyword>
<accession>A0ABW4UM99</accession>
<dbReference type="InterPro" id="IPR010982">
    <property type="entry name" value="Lambda_DNA-bd_dom_sf"/>
</dbReference>
<organism evidence="1 2">
    <name type="scientific">Mesorhizobium newzealandense</name>
    <dbReference type="NCBI Taxonomy" id="1300302"/>
    <lineage>
        <taxon>Bacteria</taxon>
        <taxon>Pseudomonadati</taxon>
        <taxon>Pseudomonadota</taxon>
        <taxon>Alphaproteobacteria</taxon>
        <taxon>Hyphomicrobiales</taxon>
        <taxon>Phyllobacteriaceae</taxon>
        <taxon>Mesorhizobium</taxon>
    </lineage>
</organism>
<dbReference type="Gene3D" id="1.10.260.40">
    <property type="entry name" value="lambda repressor-like DNA-binding domains"/>
    <property type="match status" value="1"/>
</dbReference>
<dbReference type="InterPro" id="IPR001387">
    <property type="entry name" value="Cro/C1-type_HTH"/>
</dbReference>
<dbReference type="Proteomes" id="UP001597405">
    <property type="component" value="Unassembled WGS sequence"/>
</dbReference>
<reference evidence="2" key="1">
    <citation type="journal article" date="2019" name="Int. J. Syst. Evol. Microbiol.">
        <title>The Global Catalogue of Microorganisms (GCM) 10K type strain sequencing project: providing services to taxonomists for standard genome sequencing and annotation.</title>
        <authorList>
            <consortium name="The Broad Institute Genomics Platform"/>
            <consortium name="The Broad Institute Genome Sequencing Center for Infectious Disease"/>
            <person name="Wu L."/>
            <person name="Ma J."/>
        </authorList>
    </citation>
    <scope>NUCLEOTIDE SEQUENCE [LARGE SCALE GENOMIC DNA]</scope>
    <source>
        <strain evidence="2">CGMCC 1.16225</strain>
    </source>
</reference>
<dbReference type="SUPFAM" id="SSF47413">
    <property type="entry name" value="lambda repressor-like DNA-binding domains"/>
    <property type="match status" value="1"/>
</dbReference>
<sequence>MTPSQCRAARALIAWSQDHLATSSKVAKATIANFEAGKRAPYDRTLLDLRQALEAAGVEFIPENGGGAGVRLRKG</sequence>
<gene>
    <name evidence="1" type="ORF">ACFSOZ_30695</name>
</gene>
<dbReference type="EMBL" id="JBHUGZ010000023">
    <property type="protein sequence ID" value="MFD1986804.1"/>
    <property type="molecule type" value="Genomic_DNA"/>
</dbReference>
<comment type="caution">
    <text evidence="1">The sequence shown here is derived from an EMBL/GenBank/DDBJ whole genome shotgun (WGS) entry which is preliminary data.</text>
</comment>
<protein>
    <submittedName>
        <fullName evidence="1">Multiprotein-bridging factor 1 family protein</fullName>
    </submittedName>
</protein>
<name>A0ABW4UM99_9HYPH</name>
<evidence type="ECO:0000313" key="2">
    <source>
        <dbReference type="Proteomes" id="UP001597405"/>
    </source>
</evidence>
<dbReference type="CDD" id="cd00093">
    <property type="entry name" value="HTH_XRE"/>
    <property type="match status" value="1"/>
</dbReference>
<proteinExistence type="predicted"/>
<dbReference type="RefSeq" id="WP_379104289.1">
    <property type="nucleotide sequence ID" value="NZ_JBHUGZ010000023.1"/>
</dbReference>